<organism evidence="6 7">
    <name type="scientific">Emiliania huxleyi (strain CCMP1516)</name>
    <dbReference type="NCBI Taxonomy" id="280463"/>
    <lineage>
        <taxon>Eukaryota</taxon>
        <taxon>Haptista</taxon>
        <taxon>Haptophyta</taxon>
        <taxon>Prymnesiophyceae</taxon>
        <taxon>Isochrysidales</taxon>
        <taxon>Noelaerhabdaceae</taxon>
        <taxon>Emiliania</taxon>
    </lineage>
</organism>
<name>A0A0D3K2C9_EMIH1</name>
<feature type="domain" description="Aminotransferase class I/classII large" evidence="5">
    <location>
        <begin position="56"/>
        <end position="383"/>
    </location>
</feature>
<dbReference type="AlphaFoldDB" id="A0A0D3K2C9"/>
<accession>A0A0D3K2C9</accession>
<keyword evidence="7" id="KW-1185">Reference proteome</keyword>
<dbReference type="InterPro" id="IPR050087">
    <property type="entry name" value="AON_synthase_class-II"/>
</dbReference>
<dbReference type="InterPro" id="IPR015424">
    <property type="entry name" value="PyrdxlP-dep_Trfase"/>
</dbReference>
<dbReference type="PaxDb" id="2903-EOD29914"/>
<dbReference type="SUPFAM" id="SSF53383">
    <property type="entry name" value="PLP-dependent transferases"/>
    <property type="match status" value="1"/>
</dbReference>
<dbReference type="KEGG" id="ehx:EMIHUDRAFT_72721"/>
<dbReference type="InterPro" id="IPR004839">
    <property type="entry name" value="Aminotransferase_I/II_large"/>
</dbReference>
<sequence length="402" mass="41844">MPSPPPAAEPSWAAWVDGTVSALAEQRLLRSLRPLTPDPGCSRRVVLSAPSPQRLTVFADNDYLGLSSHPEVRAAAAAAAAEHGCGPRSSALVCGHTEWHESLARRLARLKHADACELFPTGFAANAAVLGALATSPGCAIFSDALNHASIVDGARLAAKGAGAALHIYRHNDLAHLERLLSASAAPRKLIVSDSVFSMDGDAADAAGLAALRDRHGALLPPPQAHATLVYGEGGGGRRVHARPMTLAVVTCRLLSKAFGAHGGFVACSSPLHQLLLSRGRAGIYSTALPLPAVAAADAALALATPQRRAQLWARACGWRSPIVPIEVGSEAAALEAAARLQRSGFFVPAIRPPTVPEGTSRLRVVVTAGHEEEEVAELARALSESGVLRLRDAHARGEGEY</sequence>
<evidence type="ECO:0000313" key="7">
    <source>
        <dbReference type="Proteomes" id="UP000013827"/>
    </source>
</evidence>
<dbReference type="InterPro" id="IPR015422">
    <property type="entry name" value="PyrdxlP-dep_Trfase_small"/>
</dbReference>
<dbReference type="Pfam" id="PF00155">
    <property type="entry name" value="Aminotran_1_2"/>
    <property type="match status" value="1"/>
</dbReference>
<dbReference type="EnsemblProtists" id="EOD29914">
    <property type="protein sequence ID" value="EOD29914"/>
    <property type="gene ID" value="EMIHUDRAFT_72721"/>
</dbReference>
<protein>
    <recommendedName>
        <fullName evidence="5">Aminotransferase class I/classII large domain-containing protein</fullName>
    </recommendedName>
</protein>
<dbReference type="Proteomes" id="UP000013827">
    <property type="component" value="Unassembled WGS sequence"/>
</dbReference>
<dbReference type="GO" id="GO:0016740">
    <property type="term" value="F:transferase activity"/>
    <property type="evidence" value="ECO:0007669"/>
    <property type="project" value="UniProtKB-KW"/>
</dbReference>
<comment type="cofactor">
    <cofactor evidence="1">
        <name>pyridoxal 5'-phosphate</name>
        <dbReference type="ChEBI" id="CHEBI:597326"/>
    </cofactor>
</comment>
<dbReference type="RefSeq" id="XP_005782343.1">
    <property type="nucleotide sequence ID" value="XM_005782286.1"/>
</dbReference>
<evidence type="ECO:0000256" key="4">
    <source>
        <dbReference type="ARBA" id="ARBA00022898"/>
    </source>
</evidence>
<dbReference type="InterPro" id="IPR015421">
    <property type="entry name" value="PyrdxlP-dep_Trfase_major"/>
</dbReference>
<dbReference type="HOGENOM" id="CLU_015846_11_2_1"/>
<evidence type="ECO:0000313" key="6">
    <source>
        <dbReference type="EnsemblProtists" id="EOD29914"/>
    </source>
</evidence>
<proteinExistence type="inferred from homology"/>
<dbReference type="STRING" id="2903.R1F9J1"/>
<comment type="similarity">
    <text evidence="2">Belongs to the class-II pyridoxal-phosphate-dependent aminotransferase family. BioF subfamily.</text>
</comment>
<evidence type="ECO:0000256" key="1">
    <source>
        <dbReference type="ARBA" id="ARBA00001933"/>
    </source>
</evidence>
<evidence type="ECO:0000256" key="2">
    <source>
        <dbReference type="ARBA" id="ARBA00010008"/>
    </source>
</evidence>
<keyword evidence="3" id="KW-0808">Transferase</keyword>
<evidence type="ECO:0000256" key="3">
    <source>
        <dbReference type="ARBA" id="ARBA00022679"/>
    </source>
</evidence>
<dbReference type="PANTHER" id="PTHR13693:SF77">
    <property type="entry name" value="8-AMINO-7-OXONONANOATE SYNTHASE"/>
    <property type="match status" value="1"/>
</dbReference>
<dbReference type="OMA" id="SCMVAND"/>
<keyword evidence="4" id="KW-0663">Pyridoxal phosphate</keyword>
<reference evidence="7" key="1">
    <citation type="journal article" date="2013" name="Nature">
        <title>Pan genome of the phytoplankton Emiliania underpins its global distribution.</title>
        <authorList>
            <person name="Read B.A."/>
            <person name="Kegel J."/>
            <person name="Klute M.J."/>
            <person name="Kuo A."/>
            <person name="Lefebvre S.C."/>
            <person name="Maumus F."/>
            <person name="Mayer C."/>
            <person name="Miller J."/>
            <person name="Monier A."/>
            <person name="Salamov A."/>
            <person name="Young J."/>
            <person name="Aguilar M."/>
            <person name="Claverie J.M."/>
            <person name="Frickenhaus S."/>
            <person name="Gonzalez K."/>
            <person name="Herman E.K."/>
            <person name="Lin Y.C."/>
            <person name="Napier J."/>
            <person name="Ogata H."/>
            <person name="Sarno A.F."/>
            <person name="Shmutz J."/>
            <person name="Schroeder D."/>
            <person name="de Vargas C."/>
            <person name="Verret F."/>
            <person name="von Dassow P."/>
            <person name="Valentin K."/>
            <person name="Van de Peer Y."/>
            <person name="Wheeler G."/>
            <person name="Dacks J.B."/>
            <person name="Delwiche C.F."/>
            <person name="Dyhrman S.T."/>
            <person name="Glockner G."/>
            <person name="John U."/>
            <person name="Richards T."/>
            <person name="Worden A.Z."/>
            <person name="Zhang X."/>
            <person name="Grigoriev I.V."/>
            <person name="Allen A.E."/>
            <person name="Bidle K."/>
            <person name="Borodovsky M."/>
            <person name="Bowler C."/>
            <person name="Brownlee C."/>
            <person name="Cock J.M."/>
            <person name="Elias M."/>
            <person name="Gladyshev V.N."/>
            <person name="Groth M."/>
            <person name="Guda C."/>
            <person name="Hadaegh A."/>
            <person name="Iglesias-Rodriguez M.D."/>
            <person name="Jenkins J."/>
            <person name="Jones B.M."/>
            <person name="Lawson T."/>
            <person name="Leese F."/>
            <person name="Lindquist E."/>
            <person name="Lobanov A."/>
            <person name="Lomsadze A."/>
            <person name="Malik S.B."/>
            <person name="Marsh M.E."/>
            <person name="Mackinder L."/>
            <person name="Mock T."/>
            <person name="Mueller-Roeber B."/>
            <person name="Pagarete A."/>
            <person name="Parker M."/>
            <person name="Probert I."/>
            <person name="Quesneville H."/>
            <person name="Raines C."/>
            <person name="Rensing S.A."/>
            <person name="Riano-Pachon D.M."/>
            <person name="Richier S."/>
            <person name="Rokitta S."/>
            <person name="Shiraiwa Y."/>
            <person name="Soanes D.M."/>
            <person name="van der Giezen M."/>
            <person name="Wahlund T.M."/>
            <person name="Williams B."/>
            <person name="Wilson W."/>
            <person name="Wolfe G."/>
            <person name="Wurch L.L."/>
        </authorList>
    </citation>
    <scope>NUCLEOTIDE SEQUENCE</scope>
</reference>
<dbReference type="GO" id="GO:0030170">
    <property type="term" value="F:pyridoxal phosphate binding"/>
    <property type="evidence" value="ECO:0007669"/>
    <property type="project" value="InterPro"/>
</dbReference>
<dbReference type="Gene3D" id="3.40.640.10">
    <property type="entry name" value="Type I PLP-dependent aspartate aminotransferase-like (Major domain)"/>
    <property type="match status" value="1"/>
</dbReference>
<reference evidence="6" key="2">
    <citation type="submission" date="2024-10" db="UniProtKB">
        <authorList>
            <consortium name="EnsemblProtists"/>
        </authorList>
    </citation>
    <scope>IDENTIFICATION</scope>
</reference>
<dbReference type="Gene3D" id="3.90.1150.10">
    <property type="entry name" value="Aspartate Aminotransferase, domain 1"/>
    <property type="match status" value="1"/>
</dbReference>
<dbReference type="eggNOG" id="KOG1359">
    <property type="taxonomic scope" value="Eukaryota"/>
</dbReference>
<dbReference type="GeneID" id="17275187"/>
<dbReference type="PANTHER" id="PTHR13693">
    <property type="entry name" value="CLASS II AMINOTRANSFERASE/8-AMINO-7-OXONONANOATE SYNTHASE"/>
    <property type="match status" value="1"/>
</dbReference>
<dbReference type="GO" id="GO:0009102">
    <property type="term" value="P:biotin biosynthetic process"/>
    <property type="evidence" value="ECO:0007669"/>
    <property type="project" value="TreeGrafter"/>
</dbReference>
<evidence type="ECO:0000259" key="5">
    <source>
        <dbReference type="Pfam" id="PF00155"/>
    </source>
</evidence>